<keyword evidence="2" id="KW-1185">Reference proteome</keyword>
<organism evidence="1 2">
    <name type="scientific">Streptomyces chrestomyceticus</name>
    <dbReference type="NCBI Taxonomy" id="68185"/>
    <lineage>
        <taxon>Bacteria</taxon>
        <taxon>Bacillati</taxon>
        <taxon>Actinomycetota</taxon>
        <taxon>Actinomycetes</taxon>
        <taxon>Kitasatosporales</taxon>
        <taxon>Streptomycetaceae</taxon>
        <taxon>Streptomyces</taxon>
    </lineage>
</organism>
<evidence type="ECO:0008006" key="3">
    <source>
        <dbReference type="Google" id="ProtNLM"/>
    </source>
</evidence>
<proteinExistence type="predicted"/>
<dbReference type="Proteomes" id="UP001348265">
    <property type="component" value="Unassembled WGS sequence"/>
</dbReference>
<dbReference type="EMBL" id="JAVFKM010000002">
    <property type="protein sequence ID" value="MEF3112389.1"/>
    <property type="molecule type" value="Genomic_DNA"/>
</dbReference>
<evidence type="ECO:0000313" key="2">
    <source>
        <dbReference type="Proteomes" id="UP001348265"/>
    </source>
</evidence>
<protein>
    <recommendedName>
        <fullName evidence="3">NUDIX hydrolase</fullName>
    </recommendedName>
</protein>
<comment type="caution">
    <text evidence="1">The sequence shown here is derived from an EMBL/GenBank/DDBJ whole genome shotgun (WGS) entry which is preliminary data.</text>
</comment>
<reference evidence="1 2" key="1">
    <citation type="submission" date="2023-08" db="EMBL/GenBank/DDBJ databases">
        <authorList>
            <person name="Sharma P."/>
            <person name="Verma V."/>
            <person name="Mohan M.K."/>
            <person name="Dubey A.K."/>
        </authorList>
    </citation>
    <scope>NUCLEOTIDE SEQUENCE [LARGE SCALE GENOMIC DNA]</scope>
    <source>
        <strain evidence="1 2">ADP4</strain>
    </source>
</reference>
<gene>
    <name evidence="1" type="ORF">RB636_04130</name>
</gene>
<evidence type="ECO:0000313" key="1">
    <source>
        <dbReference type="EMBL" id="MEF3112389.1"/>
    </source>
</evidence>
<name>A0ABU7WMX2_9ACTN</name>
<dbReference type="RefSeq" id="WP_331785387.1">
    <property type="nucleotide sequence ID" value="NZ_JAVFKM010000002.1"/>
</dbReference>
<accession>A0ABU7WMX2</accession>
<sequence length="174" mass="19960">MTQYQDEAAALMPLYNAIGSHVRAGGCQHRDLCPRIMASALVVDEHDRALALWEAHYSRWGLPRLLPDAADASLFETAERAAKCTTGIGEVYQLASITGPVDIEFRRDIRGREARLTYIFRFLFRSYSYELPQPDTGHIQWREIRELVPPRIESRLRTEYLAESRWSRHSGLAV</sequence>